<evidence type="ECO:0000313" key="2">
    <source>
        <dbReference type="Proteomes" id="UP000664779"/>
    </source>
</evidence>
<name>A0A939ENJ0_9HYPH</name>
<sequence length="121" mass="13181">MHEKAAAAWNGQLPEWVSELANLADRDGLNACARRLGYSAAVISQTISAKYPGDLSKVEDKVRGALMGAVVDCPILGEIGRDTCLSWQKKPRAVTNAMRTKLHRACRSGCPHSRLKEVKHA</sequence>
<dbReference type="Gene3D" id="1.10.260.40">
    <property type="entry name" value="lambda repressor-like DNA-binding domains"/>
    <property type="match status" value="1"/>
</dbReference>
<dbReference type="Proteomes" id="UP000664779">
    <property type="component" value="Unassembled WGS sequence"/>
</dbReference>
<dbReference type="InterPro" id="IPR010982">
    <property type="entry name" value="Lambda_DNA-bd_dom_sf"/>
</dbReference>
<organism evidence="1 2">
    <name type="scientific">Roseibium limicola</name>
    <dbReference type="NCBI Taxonomy" id="2816037"/>
    <lineage>
        <taxon>Bacteria</taxon>
        <taxon>Pseudomonadati</taxon>
        <taxon>Pseudomonadota</taxon>
        <taxon>Alphaproteobacteria</taxon>
        <taxon>Hyphomicrobiales</taxon>
        <taxon>Stappiaceae</taxon>
        <taxon>Roseibium</taxon>
    </lineage>
</organism>
<reference evidence="1" key="1">
    <citation type="submission" date="2021-03" db="EMBL/GenBank/DDBJ databases">
        <title>Roseibium sp. CAU 1637 isolated from Incheon.</title>
        <authorList>
            <person name="Kim W."/>
        </authorList>
    </citation>
    <scope>NUCLEOTIDE SEQUENCE</scope>
    <source>
        <strain evidence="1">CAU 1637</strain>
    </source>
</reference>
<comment type="caution">
    <text evidence="1">The sequence shown here is derived from an EMBL/GenBank/DDBJ whole genome shotgun (WGS) entry which is preliminary data.</text>
</comment>
<evidence type="ECO:0000313" key="1">
    <source>
        <dbReference type="EMBL" id="MBO0346015.1"/>
    </source>
</evidence>
<proteinExistence type="predicted"/>
<gene>
    <name evidence="1" type="ORF">J0X15_12345</name>
</gene>
<accession>A0A939ENJ0</accession>
<keyword evidence="2" id="KW-1185">Reference proteome</keyword>
<dbReference type="AlphaFoldDB" id="A0A939ENJ0"/>
<protein>
    <submittedName>
        <fullName evidence="1">Transcriptional regulator</fullName>
    </submittedName>
</protein>
<dbReference type="GO" id="GO:0003677">
    <property type="term" value="F:DNA binding"/>
    <property type="evidence" value="ECO:0007669"/>
    <property type="project" value="InterPro"/>
</dbReference>
<dbReference type="EMBL" id="JAFLNF010000005">
    <property type="protein sequence ID" value="MBO0346015.1"/>
    <property type="molecule type" value="Genomic_DNA"/>
</dbReference>